<feature type="domain" description="DUF2231" evidence="2">
    <location>
        <begin position="8"/>
        <end position="115"/>
    </location>
</feature>
<reference evidence="3 4" key="1">
    <citation type="submission" date="2019-08" db="EMBL/GenBank/DDBJ databases">
        <title>Amphibian skin-associated Pigmentiphaga: genome sequence and occurrence across geography and hosts.</title>
        <authorList>
            <person name="Bletz M.C."/>
            <person name="Bunk B."/>
            <person name="Sproeer C."/>
            <person name="Biwer P."/>
            <person name="Reiter S."/>
            <person name="Rabemananjara F.C.E."/>
            <person name="Schulz S."/>
            <person name="Overmann J."/>
            <person name="Vences M."/>
        </authorList>
    </citation>
    <scope>NUCLEOTIDE SEQUENCE [LARGE SCALE GENOMIC DNA]</scope>
    <source>
        <strain evidence="3 4">Mada1488</strain>
    </source>
</reference>
<accession>A0A5C0AZ75</accession>
<sequence length="133" mass="14830">MLFKLLNPMPFGFFVAALISDIVYYRTGELMWMKGAAWLIAAGLVLAIIPRLINLVQVWFPGRNHVAGAQRLDFFVNLLAIVAAIFNAFVHSRDAYAVMPEGMWLSVVTVILLCVGNVVLASHEFDVQEVRHA</sequence>
<dbReference type="OrthoDB" id="2873672at2"/>
<keyword evidence="1" id="KW-1133">Transmembrane helix</keyword>
<feature type="transmembrane region" description="Helical" evidence="1">
    <location>
        <begin position="102"/>
        <end position="121"/>
    </location>
</feature>
<evidence type="ECO:0000313" key="4">
    <source>
        <dbReference type="Proteomes" id="UP000325161"/>
    </source>
</evidence>
<feature type="transmembrane region" description="Helical" evidence="1">
    <location>
        <begin position="37"/>
        <end position="60"/>
    </location>
</feature>
<feature type="transmembrane region" description="Helical" evidence="1">
    <location>
        <begin position="6"/>
        <end position="25"/>
    </location>
</feature>
<evidence type="ECO:0000313" key="3">
    <source>
        <dbReference type="EMBL" id="QEI06713.1"/>
    </source>
</evidence>
<name>A0A5C0AZ75_9BURK</name>
<keyword evidence="1" id="KW-0472">Membrane</keyword>
<dbReference type="KEGG" id="pacr:FXN63_13395"/>
<dbReference type="Pfam" id="PF09990">
    <property type="entry name" value="DUF2231"/>
    <property type="match status" value="1"/>
</dbReference>
<keyword evidence="1" id="KW-0812">Transmembrane</keyword>
<proteinExistence type="predicted"/>
<protein>
    <recommendedName>
        <fullName evidence="2">DUF2231 domain-containing protein</fullName>
    </recommendedName>
</protein>
<dbReference type="InterPro" id="IPR016923">
    <property type="entry name" value="UCP029509"/>
</dbReference>
<dbReference type="Proteomes" id="UP000325161">
    <property type="component" value="Chromosome"/>
</dbReference>
<dbReference type="AlphaFoldDB" id="A0A5C0AZ75"/>
<dbReference type="InterPro" id="IPR019251">
    <property type="entry name" value="DUF2231_TM"/>
</dbReference>
<dbReference type="RefSeq" id="WP_148815585.1">
    <property type="nucleotide sequence ID" value="NZ_CP043046.1"/>
</dbReference>
<dbReference type="PIRSF" id="PIRSF029509">
    <property type="entry name" value="UCP029509"/>
    <property type="match status" value="1"/>
</dbReference>
<organism evidence="3 4">
    <name type="scientific">Pigmentiphaga aceris</name>
    <dbReference type="NCBI Taxonomy" id="1940612"/>
    <lineage>
        <taxon>Bacteria</taxon>
        <taxon>Pseudomonadati</taxon>
        <taxon>Pseudomonadota</taxon>
        <taxon>Betaproteobacteria</taxon>
        <taxon>Burkholderiales</taxon>
        <taxon>Alcaligenaceae</taxon>
        <taxon>Pigmentiphaga</taxon>
    </lineage>
</organism>
<keyword evidence="4" id="KW-1185">Reference proteome</keyword>
<feature type="transmembrane region" description="Helical" evidence="1">
    <location>
        <begin position="72"/>
        <end position="90"/>
    </location>
</feature>
<gene>
    <name evidence="3" type="ORF">FXN63_13395</name>
</gene>
<dbReference type="EMBL" id="CP043046">
    <property type="protein sequence ID" value="QEI06713.1"/>
    <property type="molecule type" value="Genomic_DNA"/>
</dbReference>
<evidence type="ECO:0000256" key="1">
    <source>
        <dbReference type="SAM" id="Phobius"/>
    </source>
</evidence>
<evidence type="ECO:0000259" key="2">
    <source>
        <dbReference type="Pfam" id="PF09990"/>
    </source>
</evidence>